<protein>
    <recommendedName>
        <fullName evidence="3">Tetratricopeptide repeat protein</fullName>
    </recommendedName>
</protein>
<sequence length="176" mass="19646">MDLQDFDGEGLYFDAPLTPELEQLLNAASEGYSQGTAEALLLAAQALAPDNLTVMVGLYRFYYYQHRYQEALQIAERVMGILAPKLKLPPHWNTLTVDHLSLAAQQGMGLLRFYLLALKGAGYLNLRLGRFEQGKTMLLKVVELDADNRLGAQLLLDVLNNHSAEILIFPAAEKRL</sequence>
<name>A0A562IYZ6_9GAMM</name>
<reference evidence="1 2" key="1">
    <citation type="submission" date="2019-07" db="EMBL/GenBank/DDBJ databases">
        <title>Genomic Encyclopedia of Type Strains, Phase I: the one thousand microbial genomes (KMG-I) project.</title>
        <authorList>
            <person name="Kyrpides N."/>
        </authorList>
    </citation>
    <scope>NUCLEOTIDE SEQUENCE [LARGE SCALE GENOMIC DNA]</scope>
    <source>
        <strain evidence="1 2">DSM 375</strain>
    </source>
</reference>
<evidence type="ECO:0008006" key="3">
    <source>
        <dbReference type="Google" id="ProtNLM"/>
    </source>
</evidence>
<gene>
    <name evidence="1" type="ORF">LX59_01096</name>
</gene>
<dbReference type="InterPro" id="IPR011990">
    <property type="entry name" value="TPR-like_helical_dom_sf"/>
</dbReference>
<organism evidence="1 2">
    <name type="scientific">Azomonas agilis</name>
    <dbReference type="NCBI Taxonomy" id="116849"/>
    <lineage>
        <taxon>Bacteria</taxon>
        <taxon>Pseudomonadati</taxon>
        <taxon>Pseudomonadota</taxon>
        <taxon>Gammaproteobacteria</taxon>
        <taxon>Pseudomonadales</taxon>
        <taxon>Pseudomonadaceae</taxon>
        <taxon>Azomonas</taxon>
    </lineage>
</organism>
<dbReference type="SUPFAM" id="SSF48452">
    <property type="entry name" value="TPR-like"/>
    <property type="match status" value="1"/>
</dbReference>
<proteinExistence type="predicted"/>
<dbReference type="EMBL" id="VLKG01000003">
    <property type="protein sequence ID" value="TWH76177.1"/>
    <property type="molecule type" value="Genomic_DNA"/>
</dbReference>
<dbReference type="RefSeq" id="WP_144570831.1">
    <property type="nucleotide sequence ID" value="NZ_VLKG01000003.1"/>
</dbReference>
<evidence type="ECO:0000313" key="2">
    <source>
        <dbReference type="Proteomes" id="UP000319627"/>
    </source>
</evidence>
<accession>A0A562IYZ6</accession>
<evidence type="ECO:0000313" key="1">
    <source>
        <dbReference type="EMBL" id="TWH76177.1"/>
    </source>
</evidence>
<dbReference type="Gene3D" id="1.25.40.10">
    <property type="entry name" value="Tetratricopeptide repeat domain"/>
    <property type="match status" value="1"/>
</dbReference>
<comment type="caution">
    <text evidence="1">The sequence shown here is derived from an EMBL/GenBank/DDBJ whole genome shotgun (WGS) entry which is preliminary data.</text>
</comment>
<dbReference type="AlphaFoldDB" id="A0A562IYZ6"/>
<dbReference type="Proteomes" id="UP000319627">
    <property type="component" value="Unassembled WGS sequence"/>
</dbReference>
<dbReference type="OrthoDB" id="9812003at2"/>
<keyword evidence="2" id="KW-1185">Reference proteome</keyword>